<dbReference type="Gene3D" id="3.40.50.720">
    <property type="entry name" value="NAD(P)-binding Rossmann-like Domain"/>
    <property type="match status" value="1"/>
</dbReference>
<evidence type="ECO:0000256" key="1">
    <source>
        <dbReference type="ARBA" id="ARBA00006484"/>
    </source>
</evidence>
<evidence type="ECO:0000256" key="2">
    <source>
        <dbReference type="ARBA" id="ARBA00023002"/>
    </source>
</evidence>
<sequence>MNTLTATLTKYLLFPYRQPDKSALNRYLQNKTILITGASYGIGETVAEMLADYPVRLILVARTAEKLQQIQQRLASRSADCHVIPCDLASEEQCSWLLNQLQQFGNIDIFINNAGKSICRPLLNSLDRLHDFQRTMRLNYLAPVQLCLSLIPQLEKTQGQIINISALNVLLAPTPYWAAYQASKTAFDQWLRCAEPELKQAKITVSSIYFPLVKTRMIAPVYADKPVPALSVEQAAEIICRALYTRKPCIRPWWTMLAQVASVIFHRLWTACCGYYLTVKRKSDE</sequence>
<evidence type="ECO:0000313" key="4">
    <source>
        <dbReference type="EMBL" id="MBK5071694.1"/>
    </source>
</evidence>
<dbReference type="PRINTS" id="PR00081">
    <property type="entry name" value="GDHRDH"/>
</dbReference>
<evidence type="ECO:0000313" key="5">
    <source>
        <dbReference type="EMBL" id="MBK5175003.1"/>
    </source>
</evidence>
<accession>A0A9D7AFC1</accession>
<dbReference type="EMBL" id="JADRCP010000001">
    <property type="protein sequence ID" value="MBK5175003.1"/>
    <property type="molecule type" value="Genomic_DNA"/>
</dbReference>
<dbReference type="EMBL" id="JADRCQ010000001">
    <property type="protein sequence ID" value="MBK5071694.1"/>
    <property type="molecule type" value="Genomic_DNA"/>
</dbReference>
<dbReference type="Proteomes" id="UP000807542">
    <property type="component" value="Unassembled WGS sequence"/>
</dbReference>
<gene>
    <name evidence="5" type="ORF">I2492_01520</name>
    <name evidence="4" type="ORF">I2493_01520</name>
</gene>
<dbReference type="InterPro" id="IPR036291">
    <property type="entry name" value="NAD(P)-bd_dom_sf"/>
</dbReference>
<dbReference type="SUPFAM" id="SSF51735">
    <property type="entry name" value="NAD(P)-binding Rossmann-fold domains"/>
    <property type="match status" value="1"/>
</dbReference>
<dbReference type="GO" id="GO:0016491">
    <property type="term" value="F:oxidoreductase activity"/>
    <property type="evidence" value="ECO:0007669"/>
    <property type="project" value="UniProtKB-KW"/>
</dbReference>
<dbReference type="InterPro" id="IPR002347">
    <property type="entry name" value="SDR_fam"/>
</dbReference>
<protein>
    <submittedName>
        <fullName evidence="5">SDR family NAD(P)-dependent oxidoreductase</fullName>
    </submittedName>
</protein>
<dbReference type="GO" id="GO:0016020">
    <property type="term" value="C:membrane"/>
    <property type="evidence" value="ECO:0007669"/>
    <property type="project" value="TreeGrafter"/>
</dbReference>
<keyword evidence="7" id="KW-1185">Reference proteome</keyword>
<dbReference type="PRINTS" id="PR00080">
    <property type="entry name" value="SDRFAMILY"/>
</dbReference>
<dbReference type="RefSeq" id="WP_228397002.1">
    <property type="nucleotide sequence ID" value="NZ_JADRCP010000001.1"/>
</dbReference>
<dbReference type="PANTHER" id="PTHR44196:SF1">
    <property type="entry name" value="DEHYDROGENASE_REDUCTASE SDR FAMILY MEMBER 7B"/>
    <property type="match status" value="1"/>
</dbReference>
<reference evidence="5 7" key="1">
    <citation type="submission" date="2020-11" db="EMBL/GenBank/DDBJ databases">
        <title>Insectihabitans protaetiae gen. nov. sp. nov. and Insectihabitans allomyrinae sp. nov., isolated from larvae of Protaetia brevitarsis seulensis and Allomyrina dichotoma, respectively.</title>
        <authorList>
            <person name="Lee S.D."/>
            <person name="Byeon Y.-S."/>
            <person name="Kim S.-M."/>
            <person name="Yang H.L."/>
            <person name="Kim I.S."/>
        </authorList>
    </citation>
    <scope>NUCLEOTIDE SEQUENCE</scope>
    <source>
        <strain evidence="5">CWB-B4</strain>
        <strain evidence="4 7">CWB-B43</strain>
    </source>
</reference>
<organism evidence="5 6">
    <name type="scientific">Limnobaculum xujianqingii</name>
    <dbReference type="NCBI Taxonomy" id="2738837"/>
    <lineage>
        <taxon>Bacteria</taxon>
        <taxon>Pseudomonadati</taxon>
        <taxon>Pseudomonadota</taxon>
        <taxon>Gammaproteobacteria</taxon>
        <taxon>Enterobacterales</taxon>
        <taxon>Budviciaceae</taxon>
        <taxon>Limnobaculum</taxon>
    </lineage>
</organism>
<evidence type="ECO:0000313" key="7">
    <source>
        <dbReference type="Proteomes" id="UP001296969"/>
    </source>
</evidence>
<dbReference type="AlphaFoldDB" id="A0A9D7AFC1"/>
<comment type="similarity">
    <text evidence="1 3">Belongs to the short-chain dehydrogenases/reductases (SDR) family.</text>
</comment>
<dbReference type="PANTHER" id="PTHR44196">
    <property type="entry name" value="DEHYDROGENASE/REDUCTASE SDR FAMILY MEMBER 7B"/>
    <property type="match status" value="1"/>
</dbReference>
<evidence type="ECO:0000313" key="6">
    <source>
        <dbReference type="Proteomes" id="UP000807542"/>
    </source>
</evidence>
<evidence type="ECO:0000256" key="3">
    <source>
        <dbReference type="RuleBase" id="RU000363"/>
    </source>
</evidence>
<comment type="caution">
    <text evidence="5">The sequence shown here is derived from an EMBL/GenBank/DDBJ whole genome shotgun (WGS) entry which is preliminary data.</text>
</comment>
<proteinExistence type="inferred from homology"/>
<dbReference type="Pfam" id="PF00106">
    <property type="entry name" value="adh_short"/>
    <property type="match status" value="1"/>
</dbReference>
<dbReference type="Proteomes" id="UP001296969">
    <property type="component" value="Unassembled WGS sequence"/>
</dbReference>
<keyword evidence="2" id="KW-0560">Oxidoreductase</keyword>
<name>A0A9D7AFC1_9GAMM</name>